<evidence type="ECO:0000256" key="3">
    <source>
        <dbReference type="ARBA" id="ARBA00023274"/>
    </source>
</evidence>
<evidence type="ECO:0000313" key="5">
    <source>
        <dbReference type="Proteomes" id="UP000887540"/>
    </source>
</evidence>
<dbReference type="PANTHER" id="PTHR36427">
    <property type="entry name" value="54S RIBOSOMAL PROTEIN L1, MITOCHONDRIAL"/>
    <property type="match status" value="1"/>
</dbReference>
<evidence type="ECO:0000256" key="1">
    <source>
        <dbReference type="ARBA" id="ARBA00010531"/>
    </source>
</evidence>
<protein>
    <submittedName>
        <fullName evidence="6">Mitochondrial ribosomal protein L1</fullName>
    </submittedName>
</protein>
<dbReference type="GO" id="GO:1990904">
    <property type="term" value="C:ribonucleoprotein complex"/>
    <property type="evidence" value="ECO:0007669"/>
    <property type="project" value="UniProtKB-KW"/>
</dbReference>
<keyword evidence="3" id="KW-0687">Ribonucleoprotein</keyword>
<evidence type="ECO:0000256" key="4">
    <source>
        <dbReference type="SAM" id="Coils"/>
    </source>
</evidence>
<keyword evidence="5" id="KW-1185">Reference proteome</keyword>
<reference evidence="6" key="1">
    <citation type="submission" date="2022-11" db="UniProtKB">
        <authorList>
            <consortium name="WormBaseParasite"/>
        </authorList>
    </citation>
    <scope>IDENTIFICATION</scope>
</reference>
<proteinExistence type="inferred from homology"/>
<dbReference type="InterPro" id="IPR023674">
    <property type="entry name" value="Ribosomal_uL1-like"/>
</dbReference>
<keyword evidence="2" id="KW-0689">Ribosomal protein</keyword>
<evidence type="ECO:0000256" key="2">
    <source>
        <dbReference type="ARBA" id="ARBA00022980"/>
    </source>
</evidence>
<feature type="coiled-coil region" evidence="4">
    <location>
        <begin position="45"/>
        <end position="72"/>
    </location>
</feature>
<dbReference type="InterPro" id="IPR016095">
    <property type="entry name" value="Ribosomal_uL1_3-a/b-sand"/>
</dbReference>
<dbReference type="Proteomes" id="UP000887540">
    <property type="component" value="Unplaced"/>
</dbReference>
<organism evidence="5 6">
    <name type="scientific">Acrobeloides nanus</name>
    <dbReference type="NCBI Taxonomy" id="290746"/>
    <lineage>
        <taxon>Eukaryota</taxon>
        <taxon>Metazoa</taxon>
        <taxon>Ecdysozoa</taxon>
        <taxon>Nematoda</taxon>
        <taxon>Chromadorea</taxon>
        <taxon>Rhabditida</taxon>
        <taxon>Tylenchina</taxon>
        <taxon>Cephalobomorpha</taxon>
        <taxon>Cephaloboidea</taxon>
        <taxon>Cephalobidae</taxon>
        <taxon>Acrobeloides</taxon>
    </lineage>
</organism>
<keyword evidence="4" id="KW-0175">Coiled coil</keyword>
<sequence length="244" mass="28255">MLLPSIRSLIVSTSKLTCPRLFVQEFLSPTAAEWNQNRGRKRNFKTGYSKEVKRLKRIAREEKEQKRKENKQRFLDNMTKGSGKKEIVKRITLRYEAENEVNLPDVPLTDVYFRDQVKTQFEPLRKALETYRMLVLNPIISNRKNALLKLRCELNMTAEKTGKFVSSSQELVLVPHPFSFSERRILMAFIKDKILAEKAKEAGAELILGPDSIRKILKGQIKLDDYDFCLAYSDMASTILPLRG</sequence>
<dbReference type="SUPFAM" id="SSF56808">
    <property type="entry name" value="Ribosomal protein L1"/>
    <property type="match status" value="1"/>
</dbReference>
<dbReference type="Gene3D" id="3.40.50.790">
    <property type="match status" value="1"/>
</dbReference>
<comment type="similarity">
    <text evidence="1">Belongs to the universal ribosomal protein uL1 family.</text>
</comment>
<accession>A0A914D5B0</accession>
<dbReference type="Gene3D" id="3.30.190.20">
    <property type="match status" value="1"/>
</dbReference>
<evidence type="ECO:0000313" key="6">
    <source>
        <dbReference type="WBParaSite" id="ACRNAN_scaffold18716.g9823.t1"/>
    </source>
</evidence>
<dbReference type="GO" id="GO:0005840">
    <property type="term" value="C:ribosome"/>
    <property type="evidence" value="ECO:0007669"/>
    <property type="project" value="UniProtKB-KW"/>
</dbReference>
<dbReference type="PANTHER" id="PTHR36427:SF3">
    <property type="entry name" value="LARGE RIBOSOMAL SUBUNIT PROTEIN UL1M"/>
    <property type="match status" value="1"/>
</dbReference>
<dbReference type="AlphaFoldDB" id="A0A914D5B0"/>
<dbReference type="WBParaSite" id="ACRNAN_scaffold18716.g9823.t1">
    <property type="protein sequence ID" value="ACRNAN_scaffold18716.g9823.t1"/>
    <property type="gene ID" value="ACRNAN_scaffold18716.g9823"/>
</dbReference>
<name>A0A914D5B0_9BILA</name>